<comment type="caution">
    <text evidence="1">The sequence shown here is derived from an EMBL/GenBank/DDBJ whole genome shotgun (WGS) entry which is preliminary data.</text>
</comment>
<name>A0ACB8ZX24_ARCLA</name>
<gene>
    <name evidence="1" type="ORF">L6452_27920</name>
</gene>
<dbReference type="EMBL" id="CM042055">
    <property type="protein sequence ID" value="KAI3702193.1"/>
    <property type="molecule type" value="Genomic_DNA"/>
</dbReference>
<evidence type="ECO:0000313" key="1">
    <source>
        <dbReference type="EMBL" id="KAI3702193.1"/>
    </source>
</evidence>
<accession>A0ACB8ZX24</accession>
<protein>
    <submittedName>
        <fullName evidence="1">Uncharacterized protein</fullName>
    </submittedName>
</protein>
<sequence>MTSLVKVLNAVVNVRVLVIMVVVRPKRAHAPTGNGERTSSAMVETKIARSCHACEVTSTGFGITKRTMVDEAEMGFRGLGKVVKREGLEVVVKKRRRRLVVVVFGDRRRGGKVGFGYLERRRDRRWMEGGQKAVEKRAEASIAD</sequence>
<evidence type="ECO:0000313" key="2">
    <source>
        <dbReference type="Proteomes" id="UP001055879"/>
    </source>
</evidence>
<reference evidence="2" key="1">
    <citation type="journal article" date="2022" name="Mol. Ecol. Resour.">
        <title>The genomes of chicory, endive, great burdock and yacon provide insights into Asteraceae palaeo-polyploidization history and plant inulin production.</title>
        <authorList>
            <person name="Fan W."/>
            <person name="Wang S."/>
            <person name="Wang H."/>
            <person name="Wang A."/>
            <person name="Jiang F."/>
            <person name="Liu H."/>
            <person name="Zhao H."/>
            <person name="Xu D."/>
            <person name="Zhang Y."/>
        </authorList>
    </citation>
    <scope>NUCLEOTIDE SEQUENCE [LARGE SCALE GENOMIC DNA]</scope>
    <source>
        <strain evidence="2">cv. Niubang</strain>
    </source>
</reference>
<organism evidence="1 2">
    <name type="scientific">Arctium lappa</name>
    <name type="common">Greater burdock</name>
    <name type="synonym">Lappa major</name>
    <dbReference type="NCBI Taxonomy" id="4217"/>
    <lineage>
        <taxon>Eukaryota</taxon>
        <taxon>Viridiplantae</taxon>
        <taxon>Streptophyta</taxon>
        <taxon>Embryophyta</taxon>
        <taxon>Tracheophyta</taxon>
        <taxon>Spermatophyta</taxon>
        <taxon>Magnoliopsida</taxon>
        <taxon>eudicotyledons</taxon>
        <taxon>Gunneridae</taxon>
        <taxon>Pentapetalae</taxon>
        <taxon>asterids</taxon>
        <taxon>campanulids</taxon>
        <taxon>Asterales</taxon>
        <taxon>Asteraceae</taxon>
        <taxon>Carduoideae</taxon>
        <taxon>Cardueae</taxon>
        <taxon>Arctiinae</taxon>
        <taxon>Arctium</taxon>
    </lineage>
</organism>
<dbReference type="Proteomes" id="UP001055879">
    <property type="component" value="Linkage Group LG09"/>
</dbReference>
<keyword evidence="2" id="KW-1185">Reference proteome</keyword>
<reference evidence="1 2" key="2">
    <citation type="journal article" date="2022" name="Mol. Ecol. Resour.">
        <title>The genomes of chicory, endive, great burdock and yacon provide insights into Asteraceae paleo-polyploidization history and plant inulin production.</title>
        <authorList>
            <person name="Fan W."/>
            <person name="Wang S."/>
            <person name="Wang H."/>
            <person name="Wang A."/>
            <person name="Jiang F."/>
            <person name="Liu H."/>
            <person name="Zhao H."/>
            <person name="Xu D."/>
            <person name="Zhang Y."/>
        </authorList>
    </citation>
    <scope>NUCLEOTIDE SEQUENCE [LARGE SCALE GENOMIC DNA]</scope>
    <source>
        <strain evidence="2">cv. Niubang</strain>
    </source>
</reference>
<proteinExistence type="predicted"/>